<keyword evidence="4" id="KW-0413">Isomerase</keyword>
<evidence type="ECO:0000256" key="2">
    <source>
        <dbReference type="ARBA" id="ARBA00013194"/>
    </source>
</evidence>
<keyword evidence="9" id="KW-1185">Reference proteome</keyword>
<evidence type="ECO:0000256" key="3">
    <source>
        <dbReference type="ARBA" id="ARBA00023110"/>
    </source>
</evidence>
<evidence type="ECO:0000259" key="7">
    <source>
        <dbReference type="PROSITE" id="PS50072"/>
    </source>
</evidence>
<dbReference type="Gene3D" id="2.40.100.10">
    <property type="entry name" value="Cyclophilin-like"/>
    <property type="match status" value="1"/>
</dbReference>
<dbReference type="Pfam" id="PF02410">
    <property type="entry name" value="RsfS"/>
    <property type="match status" value="1"/>
</dbReference>
<dbReference type="InterPro" id="IPR044666">
    <property type="entry name" value="Cyclophilin_A-like"/>
</dbReference>
<dbReference type="GO" id="GO:0003755">
    <property type="term" value="F:peptidyl-prolyl cis-trans isomerase activity"/>
    <property type="evidence" value="ECO:0000318"/>
    <property type="project" value="GO_Central"/>
</dbReference>
<dbReference type="InterPro" id="IPR020892">
    <property type="entry name" value="Cyclophilin-type_PPIase_CS"/>
</dbReference>
<dbReference type="CDD" id="cd01928">
    <property type="entry name" value="Cyclophilin_PPIL3_like"/>
    <property type="match status" value="1"/>
</dbReference>
<reference evidence="8" key="2">
    <citation type="submission" date="2022-06" db="UniProtKB">
        <authorList>
            <consortium name="EnsemblMetazoa"/>
        </authorList>
    </citation>
    <scope>IDENTIFICATION</scope>
    <source>
        <strain evidence="8">PS312</strain>
    </source>
</reference>
<dbReference type="SUPFAM" id="SSF50891">
    <property type="entry name" value="Cyclophilin-like"/>
    <property type="match status" value="1"/>
</dbReference>
<dbReference type="PROSITE" id="PS00170">
    <property type="entry name" value="CSA_PPIASE_1"/>
    <property type="match status" value="1"/>
</dbReference>
<reference evidence="9" key="1">
    <citation type="journal article" date="2008" name="Nat. Genet.">
        <title>The Pristionchus pacificus genome provides a unique perspective on nematode lifestyle and parasitism.</title>
        <authorList>
            <person name="Dieterich C."/>
            <person name="Clifton S.W."/>
            <person name="Schuster L.N."/>
            <person name="Chinwalla A."/>
            <person name="Delehaunty K."/>
            <person name="Dinkelacker I."/>
            <person name="Fulton L."/>
            <person name="Fulton R."/>
            <person name="Godfrey J."/>
            <person name="Minx P."/>
            <person name="Mitreva M."/>
            <person name="Roeseler W."/>
            <person name="Tian H."/>
            <person name="Witte H."/>
            <person name="Yang S.P."/>
            <person name="Wilson R.K."/>
            <person name="Sommer R.J."/>
        </authorList>
    </citation>
    <scope>NUCLEOTIDE SEQUENCE [LARGE SCALE GENOMIC DNA]</scope>
    <source>
        <strain evidence="9">PS312</strain>
    </source>
</reference>
<proteinExistence type="inferred from homology"/>
<dbReference type="InterPro" id="IPR029000">
    <property type="entry name" value="Cyclophilin-like_dom_sf"/>
</dbReference>
<dbReference type="EC" id="5.2.1.8" evidence="2"/>
<comment type="catalytic activity">
    <reaction evidence="1">
        <text>[protein]-peptidylproline (omega=180) = [protein]-peptidylproline (omega=0)</text>
        <dbReference type="Rhea" id="RHEA:16237"/>
        <dbReference type="Rhea" id="RHEA-COMP:10747"/>
        <dbReference type="Rhea" id="RHEA-COMP:10748"/>
        <dbReference type="ChEBI" id="CHEBI:83833"/>
        <dbReference type="ChEBI" id="CHEBI:83834"/>
        <dbReference type="EC" id="5.2.1.8"/>
    </reaction>
</comment>
<dbReference type="AlphaFoldDB" id="A0A8R1YBX4"/>
<gene>
    <name evidence="8" type="primary">WBGene00102874</name>
</gene>
<dbReference type="PANTHER" id="PTHR45625">
    <property type="entry name" value="PEPTIDYL-PROLYL CIS-TRANS ISOMERASE-RELATED"/>
    <property type="match status" value="1"/>
</dbReference>
<dbReference type="PROSITE" id="PS50072">
    <property type="entry name" value="CSA_PPIASE_2"/>
    <property type="match status" value="1"/>
</dbReference>
<keyword evidence="3" id="KW-0697">Rotamase</keyword>
<accession>A0A8R1YBX4</accession>
<dbReference type="Gene3D" id="3.30.460.10">
    <property type="entry name" value="Beta Polymerase, domain 2"/>
    <property type="match status" value="1"/>
</dbReference>
<evidence type="ECO:0000256" key="1">
    <source>
        <dbReference type="ARBA" id="ARBA00000971"/>
    </source>
</evidence>
<dbReference type="GO" id="GO:0071013">
    <property type="term" value="C:catalytic step 2 spliceosome"/>
    <property type="evidence" value="ECO:0000318"/>
    <property type="project" value="GO_Central"/>
</dbReference>
<dbReference type="Proteomes" id="UP000005239">
    <property type="component" value="Unassembled WGS sequence"/>
</dbReference>
<dbReference type="PRINTS" id="PR00153">
    <property type="entry name" value="CSAPPISMRASE"/>
</dbReference>
<dbReference type="FunFam" id="2.40.100.10:FF:000012">
    <property type="entry name" value="Peptidyl-prolyl cis-trans isomerase"/>
    <property type="match status" value="1"/>
</dbReference>
<evidence type="ECO:0000313" key="9">
    <source>
        <dbReference type="Proteomes" id="UP000005239"/>
    </source>
</evidence>
<evidence type="ECO:0000256" key="4">
    <source>
        <dbReference type="ARBA" id="ARBA00023235"/>
    </source>
</evidence>
<protein>
    <recommendedName>
        <fullName evidence="2">peptidylprolyl isomerase</fullName>
        <ecNumber evidence="2">5.2.1.8</ecNumber>
    </recommendedName>
</protein>
<dbReference type="InterPro" id="IPR002130">
    <property type="entry name" value="Cyclophilin-type_PPIase_dom"/>
</dbReference>
<dbReference type="InterPro" id="IPR043519">
    <property type="entry name" value="NT_sf"/>
</dbReference>
<dbReference type="GO" id="GO:0006457">
    <property type="term" value="P:protein folding"/>
    <property type="evidence" value="ECO:0000318"/>
    <property type="project" value="GO_Central"/>
</dbReference>
<name>A0A8R1YBX4_PRIPA</name>
<dbReference type="PANTHER" id="PTHR45625:SF2">
    <property type="entry name" value="PEPTIDYL-PROLYL CIS-TRANS ISOMERASE-LIKE 3"/>
    <property type="match status" value="1"/>
</dbReference>
<feature type="domain" description="PPIase cyclophilin-type" evidence="7">
    <location>
        <begin position="6"/>
        <end position="136"/>
    </location>
</feature>
<feature type="region of interest" description="Disordered" evidence="6">
    <location>
        <begin position="366"/>
        <end position="388"/>
    </location>
</feature>
<organism evidence="8 9">
    <name type="scientific">Pristionchus pacificus</name>
    <name type="common">Parasitic nematode worm</name>
    <dbReference type="NCBI Taxonomy" id="54126"/>
    <lineage>
        <taxon>Eukaryota</taxon>
        <taxon>Metazoa</taxon>
        <taxon>Ecdysozoa</taxon>
        <taxon>Nematoda</taxon>
        <taxon>Chromadorea</taxon>
        <taxon>Rhabditida</taxon>
        <taxon>Rhabditina</taxon>
        <taxon>Diplogasteromorpha</taxon>
        <taxon>Diplogasteroidea</taxon>
        <taxon>Neodiplogasteridae</taxon>
        <taxon>Pristionchus</taxon>
    </lineage>
</organism>
<comment type="similarity">
    <text evidence="5">Belongs to the cyclophilin-type PPIase family. PPIL3 subfamily.</text>
</comment>
<dbReference type="Pfam" id="PF00160">
    <property type="entry name" value="Pro_isomerase"/>
    <property type="match status" value="1"/>
</dbReference>
<evidence type="ECO:0000256" key="5">
    <source>
        <dbReference type="ARBA" id="ARBA00038286"/>
    </source>
</evidence>
<feature type="compositionally biased region" description="Basic and acidic residues" evidence="6">
    <location>
        <begin position="270"/>
        <end position="281"/>
    </location>
</feature>
<dbReference type="SUPFAM" id="SSF81301">
    <property type="entry name" value="Nucleotidyltransferase"/>
    <property type="match status" value="1"/>
</dbReference>
<feature type="region of interest" description="Disordered" evidence="6">
    <location>
        <begin position="270"/>
        <end position="291"/>
    </location>
</feature>
<evidence type="ECO:0000256" key="6">
    <source>
        <dbReference type="SAM" id="MobiDB-lite"/>
    </source>
</evidence>
<sequence>MSVTLHTTVGDIKLELYCDQAPKACENFLALCASDYYKNCIFHRNIKDFMVQTGDPTGLGKGGQSIYGSPFEDEFSTEISHSKRGILSMANNGPNTNKSQFFITYAVAKHLDLKYTIFGHVIDGFDALEELESTPSTAPSSSTASRMSRFTRILSPIATRLRPTPTSFSSHPSTIVHSYRYLSSVTFKPTNPAINITTPSSTPSAVLDRVKQMNEYYEQYIEEYTEEIDDGRVVEPERPREEKKVARSLSALVDVLRDARALDIAVFSLSDDHPPGRRDLPQSEGEEQAPCPPFTIVCTPMNSRHGRAVAAALSESAKVSEGTGTRRTSKRASGWLVVHVSEADTTVHVMDEEARRHFDLESMLSGAESTVSAGSHDDIPDIPPPRRA</sequence>
<dbReference type="EnsemblMetazoa" id="PPA13320.1">
    <property type="protein sequence ID" value="PPA13320.1"/>
    <property type="gene ID" value="WBGene00102874"/>
</dbReference>
<evidence type="ECO:0000313" key="8">
    <source>
        <dbReference type="EnsemblMetazoa" id="PPA13320.1"/>
    </source>
</evidence>